<sequence length="127" mass="14184">MPLAVALVSLALAQPHAAPREEDSEKQQVAKLIEETNADVLQSLDEREEAMRKRGEQASCNARNIVFRREYGSLSKQERLNHIEAIKCLQKLPARTHQSVAVGAKSRVCTSVLCYVATRASNGWRKQ</sequence>
<reference evidence="1" key="1">
    <citation type="submission" date="2023-01" db="EMBL/GenBank/DDBJ databases">
        <authorList>
            <person name="Piombo E."/>
        </authorList>
    </citation>
    <scope>NUCLEOTIDE SEQUENCE</scope>
</reference>
<keyword evidence="2" id="KW-1185">Reference proteome</keyword>
<protein>
    <submittedName>
        <fullName evidence="1">Uncharacterized protein</fullName>
    </submittedName>
</protein>
<evidence type="ECO:0000313" key="1">
    <source>
        <dbReference type="EMBL" id="CAI6083523.1"/>
    </source>
</evidence>
<dbReference type="Proteomes" id="UP001160390">
    <property type="component" value="Unassembled WGS sequence"/>
</dbReference>
<dbReference type="EMBL" id="CABFNP030000751">
    <property type="protein sequence ID" value="CAI6083523.1"/>
    <property type="molecule type" value="Genomic_DNA"/>
</dbReference>
<dbReference type="SUPFAM" id="SSF48056">
    <property type="entry name" value="Di-copper centre-containing domain"/>
    <property type="match status" value="1"/>
</dbReference>
<evidence type="ECO:0000313" key="2">
    <source>
        <dbReference type="Proteomes" id="UP001160390"/>
    </source>
</evidence>
<dbReference type="Gene3D" id="1.10.1280.10">
    <property type="entry name" value="Di-copper center containing domain from catechol oxidase"/>
    <property type="match status" value="1"/>
</dbReference>
<proteinExistence type="predicted"/>
<dbReference type="AlphaFoldDB" id="A0AA35LX79"/>
<name>A0AA35LX79_9HYPO</name>
<dbReference type="InterPro" id="IPR008922">
    <property type="entry name" value="Di-copper_centre_dom_sf"/>
</dbReference>
<accession>A0AA35LX79</accession>
<comment type="caution">
    <text evidence="1">The sequence shown here is derived from an EMBL/GenBank/DDBJ whole genome shotgun (WGS) entry which is preliminary data.</text>
</comment>
<gene>
    <name evidence="1" type="ORF">CCHLO57077_00012503</name>
</gene>
<organism evidence="1 2">
    <name type="scientific">Clonostachys chloroleuca</name>
    <dbReference type="NCBI Taxonomy" id="1926264"/>
    <lineage>
        <taxon>Eukaryota</taxon>
        <taxon>Fungi</taxon>
        <taxon>Dikarya</taxon>
        <taxon>Ascomycota</taxon>
        <taxon>Pezizomycotina</taxon>
        <taxon>Sordariomycetes</taxon>
        <taxon>Hypocreomycetidae</taxon>
        <taxon>Hypocreales</taxon>
        <taxon>Bionectriaceae</taxon>
        <taxon>Clonostachys</taxon>
    </lineage>
</organism>